<dbReference type="PANTHER" id="PTHR43869:SF1">
    <property type="entry name" value="GLYCINE BETAINE_PROLINE BETAINE TRANSPORT SYSTEM ATP-BINDING PROTEIN PROV"/>
    <property type="match status" value="1"/>
</dbReference>
<dbReference type="InterPro" id="IPR003593">
    <property type="entry name" value="AAA+_ATPase"/>
</dbReference>
<evidence type="ECO:0000313" key="8">
    <source>
        <dbReference type="Proteomes" id="UP001596422"/>
    </source>
</evidence>
<dbReference type="Proteomes" id="UP001596422">
    <property type="component" value="Unassembled WGS sequence"/>
</dbReference>
<comment type="similarity">
    <text evidence="1 5">Belongs to the ABC transporter superfamily.</text>
</comment>
<dbReference type="InterPro" id="IPR005892">
    <property type="entry name" value="Gly-betaine_transp_ATP-bd"/>
</dbReference>
<gene>
    <name evidence="7" type="primary">proV</name>
    <name evidence="7" type="ORF">ACFQDL_30580</name>
</gene>
<accession>A0ABW2A955</accession>
<organism evidence="7 8">
    <name type="scientific">Marinobacterium aestuariivivens</name>
    <dbReference type="NCBI Taxonomy" id="1698799"/>
    <lineage>
        <taxon>Bacteria</taxon>
        <taxon>Pseudomonadati</taxon>
        <taxon>Pseudomonadota</taxon>
        <taxon>Gammaproteobacteria</taxon>
        <taxon>Oceanospirillales</taxon>
        <taxon>Oceanospirillaceae</taxon>
        <taxon>Marinobacterium</taxon>
    </lineage>
</organism>
<name>A0ABW2A955_9GAMM</name>
<dbReference type="PANTHER" id="PTHR43869">
    <property type="entry name" value="GLYCINE BETAINE/PROLINE BETAINE TRANSPORT SYSTEM ATP-BINDING PROTEIN PROV"/>
    <property type="match status" value="1"/>
</dbReference>
<sequence>MTVSNEILSIQNVYKVFGPQPDVAMEMLNKGASKDEIFEKTGQTVGVFDASFSVKKGEIFVIMGLSGSGKSTMVRLLNRLIEPTSGSISLNGRDITGLSDKDLLDVRRREMSMVFQSFALMPHMTVMENAAFGLEISGVPEKERNARAQDALSQVGLGEHGASYPHQLSGGMQQRVGLARALTNDPTILLMDEAFSALDPLIRYEMQGELIRLQKEQERTIIFISHDLDEAIRIGDRIAIMEGGRVVQIGTPQEILRNPADDYVETFFKGVDVSKVLKAGDVAEKDPRSLIKLNGSIKLLDPSSDIAYRYLVDDREQLQGVVNGYDFGSQTPNMKALEALRIDRHRSIAWDTPLHDVLQTVADTAYPIPVIDRDGSFKGTISKSLLLQTLSHG</sequence>
<keyword evidence="4 5" id="KW-0067">ATP-binding</keyword>
<dbReference type="SUPFAM" id="SSF52540">
    <property type="entry name" value="P-loop containing nucleoside triphosphate hydrolases"/>
    <property type="match status" value="1"/>
</dbReference>
<reference evidence="8" key="1">
    <citation type="journal article" date="2019" name="Int. J. Syst. Evol. Microbiol.">
        <title>The Global Catalogue of Microorganisms (GCM) 10K type strain sequencing project: providing services to taxonomists for standard genome sequencing and annotation.</title>
        <authorList>
            <consortium name="The Broad Institute Genomics Platform"/>
            <consortium name="The Broad Institute Genome Sequencing Center for Infectious Disease"/>
            <person name="Wu L."/>
            <person name="Ma J."/>
        </authorList>
    </citation>
    <scope>NUCLEOTIDE SEQUENCE [LARGE SCALE GENOMIC DNA]</scope>
    <source>
        <strain evidence="8">NBRC 111756</strain>
    </source>
</reference>
<keyword evidence="2 5" id="KW-0813">Transport</keyword>
<keyword evidence="3 5" id="KW-0547">Nucleotide-binding</keyword>
<evidence type="ECO:0000259" key="6">
    <source>
        <dbReference type="PROSITE" id="PS50893"/>
    </source>
</evidence>
<evidence type="ECO:0000256" key="5">
    <source>
        <dbReference type="RuleBase" id="RU369116"/>
    </source>
</evidence>
<dbReference type="NCBIfam" id="TIGR01186">
    <property type="entry name" value="proV"/>
    <property type="match status" value="1"/>
</dbReference>
<dbReference type="SMART" id="SM00382">
    <property type="entry name" value="AAA"/>
    <property type="match status" value="1"/>
</dbReference>
<evidence type="ECO:0000313" key="7">
    <source>
        <dbReference type="EMBL" id="MFC6673952.1"/>
    </source>
</evidence>
<evidence type="ECO:0000256" key="3">
    <source>
        <dbReference type="ARBA" id="ARBA00022741"/>
    </source>
</evidence>
<dbReference type="InterPro" id="IPR017871">
    <property type="entry name" value="ABC_transporter-like_CS"/>
</dbReference>
<dbReference type="InterPro" id="IPR051921">
    <property type="entry name" value="ABC_osmolyte_uptake_ATP-bind"/>
</dbReference>
<evidence type="ECO:0000256" key="1">
    <source>
        <dbReference type="ARBA" id="ARBA00005417"/>
    </source>
</evidence>
<dbReference type="GO" id="GO:0005524">
    <property type="term" value="F:ATP binding"/>
    <property type="evidence" value="ECO:0007669"/>
    <property type="project" value="UniProtKB-KW"/>
</dbReference>
<dbReference type="PROSITE" id="PS50893">
    <property type="entry name" value="ABC_TRANSPORTER_2"/>
    <property type="match status" value="1"/>
</dbReference>
<comment type="subcellular location">
    <subcellularLocation>
        <location evidence="5">Cell inner membrane</location>
        <topology evidence="5">Peripheral membrane protein</topology>
    </subcellularLocation>
</comment>
<dbReference type="NCBIfam" id="NF007480">
    <property type="entry name" value="PRK10070.1"/>
    <property type="match status" value="1"/>
</dbReference>
<dbReference type="RefSeq" id="WP_379912756.1">
    <property type="nucleotide sequence ID" value="NZ_JBHSWE010000001.1"/>
</dbReference>
<comment type="subunit">
    <text evidence="5">The complex is probably composed of two ATP-binding proteins, two transmembrane proteins and a solute-binding protein.</text>
</comment>
<dbReference type="SUPFAM" id="SSF54631">
    <property type="entry name" value="CBS-domain pair"/>
    <property type="match status" value="1"/>
</dbReference>
<dbReference type="EMBL" id="JBHSWE010000001">
    <property type="protein sequence ID" value="MFC6673952.1"/>
    <property type="molecule type" value="Genomic_DNA"/>
</dbReference>
<keyword evidence="5" id="KW-1003">Cell membrane</keyword>
<feature type="domain" description="ABC transporter" evidence="6">
    <location>
        <begin position="32"/>
        <end position="268"/>
    </location>
</feature>
<dbReference type="InterPro" id="IPR027417">
    <property type="entry name" value="P-loop_NTPase"/>
</dbReference>
<comment type="catalytic activity">
    <reaction evidence="5">
        <text>a quaternary ammonium(out) + ATP + H2O = a quaternary ammonium(in) + ADP + phosphate + H(+)</text>
        <dbReference type="Rhea" id="RHEA:11036"/>
        <dbReference type="ChEBI" id="CHEBI:15377"/>
        <dbReference type="ChEBI" id="CHEBI:15378"/>
        <dbReference type="ChEBI" id="CHEBI:30616"/>
        <dbReference type="ChEBI" id="CHEBI:35267"/>
        <dbReference type="ChEBI" id="CHEBI:43474"/>
        <dbReference type="ChEBI" id="CHEBI:456216"/>
    </reaction>
</comment>
<dbReference type="InterPro" id="IPR003439">
    <property type="entry name" value="ABC_transporter-like_ATP-bd"/>
</dbReference>
<dbReference type="PROSITE" id="PS00211">
    <property type="entry name" value="ABC_TRANSPORTER_1"/>
    <property type="match status" value="1"/>
</dbReference>
<keyword evidence="5" id="KW-0997">Cell inner membrane</keyword>
<protein>
    <recommendedName>
        <fullName evidence="5">Quaternary amine transport ATP-binding protein</fullName>
        <ecNumber evidence="5">7.6.2.9</ecNumber>
    </recommendedName>
</protein>
<evidence type="ECO:0000256" key="2">
    <source>
        <dbReference type="ARBA" id="ARBA00022448"/>
    </source>
</evidence>
<proteinExistence type="inferred from homology"/>
<dbReference type="CDD" id="cd03294">
    <property type="entry name" value="ABC_Pro_Gly_Betaine"/>
    <property type="match status" value="1"/>
</dbReference>
<comment type="caution">
    <text evidence="7">The sequence shown here is derived from an EMBL/GenBank/DDBJ whole genome shotgun (WGS) entry which is preliminary data.</text>
</comment>
<keyword evidence="8" id="KW-1185">Reference proteome</keyword>
<dbReference type="Pfam" id="PF00005">
    <property type="entry name" value="ABC_tran"/>
    <property type="match status" value="1"/>
</dbReference>
<evidence type="ECO:0000256" key="4">
    <source>
        <dbReference type="ARBA" id="ARBA00022840"/>
    </source>
</evidence>
<keyword evidence="5" id="KW-0472">Membrane</keyword>
<dbReference type="Gene3D" id="3.40.50.300">
    <property type="entry name" value="P-loop containing nucleotide triphosphate hydrolases"/>
    <property type="match status" value="1"/>
</dbReference>
<dbReference type="InterPro" id="IPR046342">
    <property type="entry name" value="CBS_dom_sf"/>
</dbReference>
<dbReference type="EC" id="7.6.2.9" evidence="5"/>